<reference evidence="2 3" key="1">
    <citation type="submission" date="2020-07" db="EMBL/GenBank/DDBJ databases">
        <title>Luteimonas sp. SJ-92.</title>
        <authorList>
            <person name="Huang X.-X."/>
            <person name="Xu L."/>
            <person name="Sun J.-Q."/>
        </authorList>
    </citation>
    <scope>NUCLEOTIDE SEQUENCE [LARGE SCALE GENOMIC DNA]</scope>
    <source>
        <strain evidence="2 3">SJ-92</strain>
    </source>
</reference>
<feature type="chain" id="PRO_5032864265" description="Peptidyl-Asp metalloendopeptidase" evidence="1">
    <location>
        <begin position="25"/>
        <end position="416"/>
    </location>
</feature>
<dbReference type="AlphaFoldDB" id="A0A853J850"/>
<dbReference type="PROSITE" id="PS51257">
    <property type="entry name" value="PROKAR_LIPOPROTEIN"/>
    <property type="match status" value="1"/>
</dbReference>
<dbReference type="InterPro" id="IPR024079">
    <property type="entry name" value="MetalloPept_cat_dom_sf"/>
</dbReference>
<feature type="signal peptide" evidence="1">
    <location>
        <begin position="1"/>
        <end position="24"/>
    </location>
</feature>
<keyword evidence="3" id="KW-1185">Reference proteome</keyword>
<accession>A0A853J850</accession>
<evidence type="ECO:0000313" key="3">
    <source>
        <dbReference type="Proteomes" id="UP000578091"/>
    </source>
</evidence>
<comment type="caution">
    <text evidence="2">The sequence shown here is derived from an EMBL/GenBank/DDBJ whole genome shotgun (WGS) entry which is preliminary data.</text>
</comment>
<dbReference type="Pfam" id="PF13688">
    <property type="entry name" value="Reprolysin_5"/>
    <property type="match status" value="1"/>
</dbReference>
<dbReference type="GO" id="GO:0008237">
    <property type="term" value="F:metallopeptidase activity"/>
    <property type="evidence" value="ECO:0007669"/>
    <property type="project" value="InterPro"/>
</dbReference>
<evidence type="ECO:0000256" key="1">
    <source>
        <dbReference type="SAM" id="SignalP"/>
    </source>
</evidence>
<protein>
    <recommendedName>
        <fullName evidence="4">Peptidyl-Asp metalloendopeptidase</fullName>
    </recommendedName>
</protein>
<dbReference type="SUPFAM" id="SSF55486">
    <property type="entry name" value="Metalloproteases ('zincins'), catalytic domain"/>
    <property type="match status" value="1"/>
</dbReference>
<keyword evidence="1" id="KW-0732">Signal</keyword>
<dbReference type="Proteomes" id="UP000578091">
    <property type="component" value="Unassembled WGS sequence"/>
</dbReference>
<dbReference type="Gene3D" id="3.40.390.10">
    <property type="entry name" value="Collagenase (Catalytic Domain)"/>
    <property type="match status" value="1"/>
</dbReference>
<evidence type="ECO:0008006" key="4">
    <source>
        <dbReference type="Google" id="ProtNLM"/>
    </source>
</evidence>
<name>A0A853J850_9GAMM</name>
<gene>
    <name evidence="2" type="ORF">H0E84_02810</name>
</gene>
<sequence>MTKRQLPAVLALALAACLGTAASAAEPAPLFSPLLESAAAKAGPDRVLSAIQGDHAVVASRLVAADAAQVAESTEVLVLELEPGLRVRSERQVAYRNPDGTIVWSGLLDADETRARLRLFGDAEVADAPEASVLIVRNGERLTGTVRAGGRLYRISPLAGGGHVVARIDEALMPPDHPAGYRARPSSAIELDPGMLADKANTVVRVGVLVANSAASAIGDVTGFANLAVAESNQGFANSGVEVTLQLAGVYTVAYNSAGYSNDLFRFASTSDGHLDGWHATRNSIAADVNVLVINNSSSCGIGYLNSSATSAFSVVHYSCATGYYSFGHEIGHNFGAHHNPEAPANNTTYPYGHGYLHPGSAWRTVMAYNCPSGCNRINYWSNPGRTYGGAVMGTAARHDNARLLNGRRGTVAGFR</sequence>
<dbReference type="RefSeq" id="WP_180677107.1">
    <property type="nucleotide sequence ID" value="NZ_JACCKA010000024.1"/>
</dbReference>
<proteinExistence type="predicted"/>
<dbReference type="EMBL" id="JACCKA010000024">
    <property type="protein sequence ID" value="NZA25301.1"/>
    <property type="molecule type" value="Genomic_DNA"/>
</dbReference>
<evidence type="ECO:0000313" key="2">
    <source>
        <dbReference type="EMBL" id="NZA25301.1"/>
    </source>
</evidence>
<organism evidence="2 3">
    <name type="scientific">Luteimonas salinisoli</name>
    <dbReference type="NCBI Taxonomy" id="2752307"/>
    <lineage>
        <taxon>Bacteria</taxon>
        <taxon>Pseudomonadati</taxon>
        <taxon>Pseudomonadota</taxon>
        <taxon>Gammaproteobacteria</taxon>
        <taxon>Lysobacterales</taxon>
        <taxon>Lysobacteraceae</taxon>
        <taxon>Luteimonas</taxon>
    </lineage>
</organism>